<dbReference type="SUPFAM" id="SSF51735">
    <property type="entry name" value="NAD(P)-binding Rossmann-fold domains"/>
    <property type="match status" value="1"/>
</dbReference>
<dbReference type="NCBIfam" id="TIGR03589">
    <property type="entry name" value="PseB"/>
    <property type="match status" value="1"/>
</dbReference>
<accession>A0AAD0E4F8</accession>
<reference evidence="3 4" key="1">
    <citation type="submission" date="2016-07" db="EMBL/GenBank/DDBJ databases">
        <title>High microdiversification within the ubiquitous acI lineage of Actinobacteria.</title>
        <authorList>
            <person name="Neuenschwander S.M."/>
            <person name="Salcher M."/>
            <person name="Ghai R."/>
            <person name="Pernthaler J."/>
        </authorList>
    </citation>
    <scope>NUCLEOTIDE SEQUENCE [LARGE SCALE GENOMIC DNA]</scope>
    <source>
        <strain evidence="3">MMS-21-155</strain>
    </source>
</reference>
<dbReference type="RefSeq" id="WP_095695890.1">
    <property type="nucleotide sequence ID" value="NZ_CP016770.1"/>
</dbReference>
<evidence type="ECO:0000256" key="1">
    <source>
        <dbReference type="ARBA" id="ARBA00007430"/>
    </source>
</evidence>
<dbReference type="Gene3D" id="3.40.50.720">
    <property type="entry name" value="NAD(P)-binding Rossmann-like Domain"/>
    <property type="match status" value="1"/>
</dbReference>
<evidence type="ECO:0000313" key="3">
    <source>
        <dbReference type="EMBL" id="ASY11449.1"/>
    </source>
</evidence>
<dbReference type="InterPro" id="IPR036291">
    <property type="entry name" value="NAD(P)-bd_dom_sf"/>
</dbReference>
<sequence>MSQLKNKTVLLTGGTGSFGKAFIRRVLNDDEIGKLIVFSRDELKQFELAGSISSEKIEFCLGDVRDYQRLLRVSSGVDVIVHAAAMKQIPASELNPIEAIKTNVIGAENIVNAAIENGVSKVLALSTDKAANPANLYGATKLCSDKLMIAGNDLSRDSKTKFAAVRYGNVLGSRGSVIPFFLEQVKLGSIPITDERMTRFWLTIEQAVDFVLASIERMHGGEIFIPRIPSFKVTDVADVVCPGVPTRIIGIRPGEKLHEIMITEDDAHYTFEFEDCYVIASPTLIKSGLIQKHGKKVSEDFRFSSEINPYWHTKESFKATLKDSGIL</sequence>
<dbReference type="EMBL" id="CP016770">
    <property type="protein sequence ID" value="ASY11449.1"/>
    <property type="molecule type" value="Genomic_DNA"/>
</dbReference>
<dbReference type="AlphaFoldDB" id="A0AAD0E4F8"/>
<name>A0AAD0E4F8_9ACTN</name>
<comment type="similarity">
    <text evidence="1">Belongs to the polysaccharide synthase family.</text>
</comment>
<evidence type="ECO:0000259" key="2">
    <source>
        <dbReference type="Pfam" id="PF02719"/>
    </source>
</evidence>
<dbReference type="GeneID" id="300656568"/>
<gene>
    <name evidence="3" type="ORF">A1s21155_00220</name>
</gene>
<organism evidence="3 4">
    <name type="scientific">Candidatus Planktophila dulcis</name>
    <dbReference type="NCBI Taxonomy" id="1884914"/>
    <lineage>
        <taxon>Bacteria</taxon>
        <taxon>Bacillati</taxon>
        <taxon>Actinomycetota</taxon>
        <taxon>Actinomycetes</taxon>
        <taxon>Candidatus Nanopelagicales</taxon>
        <taxon>Candidatus Nanopelagicaceae</taxon>
        <taxon>Candidatus Planktophila</taxon>
    </lineage>
</organism>
<protein>
    <submittedName>
        <fullName evidence="3">UDP-N-acetylglucosamine 4,6-dehydratase</fullName>
    </submittedName>
</protein>
<dbReference type="Proteomes" id="UP000217216">
    <property type="component" value="Chromosome"/>
</dbReference>
<keyword evidence="4" id="KW-1185">Reference proteome</keyword>
<evidence type="ECO:0000313" key="4">
    <source>
        <dbReference type="Proteomes" id="UP000217216"/>
    </source>
</evidence>
<dbReference type="InterPro" id="IPR003869">
    <property type="entry name" value="Polysac_CapD-like"/>
</dbReference>
<dbReference type="CDD" id="cd05237">
    <property type="entry name" value="UDP_invert_4-6DH_SDR_e"/>
    <property type="match status" value="1"/>
</dbReference>
<dbReference type="Pfam" id="PF02719">
    <property type="entry name" value="Polysacc_synt_2"/>
    <property type="match status" value="1"/>
</dbReference>
<feature type="domain" description="Polysaccharide biosynthesis protein CapD-like" evidence="2">
    <location>
        <begin position="9"/>
        <end position="279"/>
    </location>
</feature>
<dbReference type="InterPro" id="IPR051203">
    <property type="entry name" value="Polysaccharide_Synthase-Rel"/>
</dbReference>
<dbReference type="KEGG" id="plak:A1s21155_00220"/>
<dbReference type="InterPro" id="IPR020025">
    <property type="entry name" value="PseB"/>
</dbReference>
<dbReference type="PANTHER" id="PTHR43318">
    <property type="entry name" value="UDP-N-ACETYLGLUCOSAMINE 4,6-DEHYDRATASE"/>
    <property type="match status" value="1"/>
</dbReference>
<proteinExistence type="inferred from homology"/>
<dbReference type="PANTHER" id="PTHR43318:SF2">
    <property type="entry name" value="UDP-N-ACETYLGLUCOSAMINE 4,6-DEHYDRATASE (INVERTING)"/>
    <property type="match status" value="1"/>
</dbReference>